<name>A0A8D7ZVR7_CULPI</name>
<reference evidence="2" key="1">
    <citation type="submission" date="2021-05" db="EMBL/GenBank/DDBJ databases">
        <authorList>
            <person name="Alioto T."/>
            <person name="Alioto T."/>
            <person name="Gomez Garrido J."/>
        </authorList>
    </citation>
    <scope>NUCLEOTIDE SEQUENCE</scope>
</reference>
<evidence type="ECO:0000256" key="1">
    <source>
        <dbReference type="SAM" id="MobiDB-lite"/>
    </source>
</evidence>
<dbReference type="AlphaFoldDB" id="A0A8D7ZVR7"/>
<protein>
    <submittedName>
        <fullName evidence="2">(northern house mosquito) hypothetical protein</fullName>
    </submittedName>
</protein>
<sequence>MRSPAPARASRPRRPWTRVAPPRLVYTLISESHCFRLQRVRRPAIPTVLRRPARLPVAGRRRRRPAVIAEREVAEQRDRQTAGIGMTMATSITSLTRDPEPARSCVCARACE</sequence>
<feature type="compositionally biased region" description="Basic and acidic residues" evidence="1">
    <location>
        <begin position="71"/>
        <end position="80"/>
    </location>
</feature>
<proteinExistence type="predicted"/>
<feature type="region of interest" description="Disordered" evidence="1">
    <location>
        <begin position="71"/>
        <end position="103"/>
    </location>
</feature>
<organism evidence="2">
    <name type="scientific">Culex pipiens</name>
    <name type="common">House mosquito</name>
    <dbReference type="NCBI Taxonomy" id="7175"/>
    <lineage>
        <taxon>Eukaryota</taxon>
        <taxon>Metazoa</taxon>
        <taxon>Ecdysozoa</taxon>
        <taxon>Arthropoda</taxon>
        <taxon>Hexapoda</taxon>
        <taxon>Insecta</taxon>
        <taxon>Pterygota</taxon>
        <taxon>Neoptera</taxon>
        <taxon>Endopterygota</taxon>
        <taxon>Diptera</taxon>
        <taxon>Nematocera</taxon>
        <taxon>Culicoidea</taxon>
        <taxon>Culicidae</taxon>
        <taxon>Culicinae</taxon>
        <taxon>Culicini</taxon>
        <taxon>Culex</taxon>
        <taxon>Culex</taxon>
    </lineage>
</organism>
<dbReference type="EMBL" id="HBUE01004825">
    <property type="protein sequence ID" value="CAG6445456.1"/>
    <property type="molecule type" value="Transcribed_RNA"/>
</dbReference>
<evidence type="ECO:0000313" key="2">
    <source>
        <dbReference type="EMBL" id="CAG6445456.1"/>
    </source>
</evidence>
<accession>A0A8D7ZVR7</accession>